<dbReference type="Proteomes" id="UP000262379">
    <property type="component" value="Unassembled WGS sequence"/>
</dbReference>
<dbReference type="EMBL" id="QURN01000005">
    <property type="protein sequence ID" value="RFC68156.1"/>
    <property type="molecule type" value="Genomic_DNA"/>
</dbReference>
<keyword evidence="2" id="KW-1185">Reference proteome</keyword>
<accession>A0A371XG00</accession>
<evidence type="ECO:0000313" key="1">
    <source>
        <dbReference type="EMBL" id="RFC68156.1"/>
    </source>
</evidence>
<organism evidence="1 2">
    <name type="scientific">Mesorhizobium denitrificans</name>
    <dbReference type="NCBI Taxonomy" id="2294114"/>
    <lineage>
        <taxon>Bacteria</taxon>
        <taxon>Pseudomonadati</taxon>
        <taxon>Pseudomonadota</taxon>
        <taxon>Alphaproteobacteria</taxon>
        <taxon>Hyphomicrobiales</taxon>
        <taxon>Phyllobacteriaceae</taxon>
        <taxon>Mesorhizobium</taxon>
    </lineage>
</organism>
<proteinExistence type="predicted"/>
<name>A0A371XG00_9HYPH</name>
<sequence>MRLREYQRREWRASARRQNDELRLWPWKTRHAGERIVKINDPQRAVNSCGSNAWKVLLKCTLTIGETPHHVTSPFQQPLILKEAV</sequence>
<dbReference type="AlphaFoldDB" id="A0A371XG00"/>
<evidence type="ECO:0000313" key="2">
    <source>
        <dbReference type="Proteomes" id="UP000262379"/>
    </source>
</evidence>
<gene>
    <name evidence="1" type="ORF">DY251_07730</name>
</gene>
<comment type="caution">
    <text evidence="1">The sequence shown here is derived from an EMBL/GenBank/DDBJ whole genome shotgun (WGS) entry which is preliminary data.</text>
</comment>
<reference evidence="2" key="1">
    <citation type="submission" date="2018-08" db="EMBL/GenBank/DDBJ databases">
        <authorList>
            <person name="Im W.T."/>
        </authorList>
    </citation>
    <scope>NUCLEOTIDE SEQUENCE [LARGE SCALE GENOMIC DNA]</scope>
    <source>
        <strain evidence="2">LA-28</strain>
    </source>
</reference>
<protein>
    <submittedName>
        <fullName evidence="1">Uncharacterized protein</fullName>
    </submittedName>
</protein>